<dbReference type="InterPro" id="IPR036950">
    <property type="entry name" value="PBP_transglycosylase"/>
</dbReference>
<evidence type="ECO:0000256" key="11">
    <source>
        <dbReference type="ARBA" id="ARBA00023268"/>
    </source>
</evidence>
<dbReference type="Pfam" id="PF00905">
    <property type="entry name" value="Transpeptidase"/>
    <property type="match status" value="1"/>
</dbReference>
<evidence type="ECO:0000313" key="20">
    <source>
        <dbReference type="Proteomes" id="UP000264310"/>
    </source>
</evidence>
<sequence length="759" mass="81558">MAARRQERIEPSFEGAFEDRGEDEIRVTADDRAIPTAANSRGRKAKPEKAERRSFFGGRKTNSGRGRPGGGSGGGSGGSGGKRRRRGFVGHVFRTCLTLLVWGGLGVAMVVGYFAVKLPSEAWAIPERPPNVKIVAVGGEMIANRGLTGGREVALDEISPYIPQAVMAIEDRRFYDHFGVDPLGIARAAFENYQAGSTVQGGSTLTQQLAKNVFLSPEQSFQRKIQEAILSLWLEQKFTKDQIMEMYLNRVYFGSGATGVEAASRRYFNKSAADVDLHEAALLAGLLKAPSRLSPARDAEAAKARADVVLTAMREEGYIDDAELAAAKAEEPVKAKSYWSGAENYAADVVMNDLKELIGEVKEDVVVQTTIDLDLEREAEKVIKKTVNGARQNVSQGALVSIDGTGAIRALVGGVDYAKSQYNRAFQARRQPGSAFKPFVYQTAMEQGWRPETVLDDAPVKIGNWTPQNYDNRYRGPVTLASALQNSLNTIAAQLIEAVGPASVIETANRMGIKSQIGDNASIALGTAEVSLLELTDAFTPYANGGYQAKPHLINRVTTEGGKLLWERGAEVPPVIVDPDTVAMMNAMLTRVVSSGTGRRAEIDGWQVAGKTGTTNDYKDAWFIGYTANLTTGVWLGNDNGAKMQKVTGGSLPAEAWKEFMTAAHEGLPPTPLPGDYQIGAQGAPLVADSQGGEYYDPTMAEGGDPYYAPAGQVPPENVGGARQSADNRGRVYDSPPPPGVSVEGRVRNPTLLESIFGM</sequence>
<dbReference type="InterPro" id="IPR023346">
    <property type="entry name" value="Lysozyme-like_dom_sf"/>
</dbReference>
<dbReference type="Proteomes" id="UP000264310">
    <property type="component" value="Unassembled WGS sequence"/>
</dbReference>
<dbReference type="SUPFAM" id="SSF53955">
    <property type="entry name" value="Lysozyme-like"/>
    <property type="match status" value="1"/>
</dbReference>
<keyword evidence="11" id="KW-0511">Multifunctional enzyme</keyword>
<feature type="domain" description="Glycosyl transferase family 51" evidence="18">
    <location>
        <begin position="152"/>
        <end position="313"/>
    </location>
</feature>
<comment type="catalytic activity">
    <reaction evidence="13">
        <text>Preferential cleavage: (Ac)2-L-Lys-D-Ala-|-D-Ala. Also transpeptidation of peptidyl-alanyl moieties that are N-acyl substituents of D-alanine.</text>
        <dbReference type="EC" id="3.4.16.4"/>
    </reaction>
</comment>
<dbReference type="FunFam" id="1.10.3810.10:FF:000001">
    <property type="entry name" value="Penicillin-binding protein 1A"/>
    <property type="match status" value="1"/>
</dbReference>
<dbReference type="EMBL" id="QURL01000009">
    <property type="protein sequence ID" value="RFC62153.1"/>
    <property type="molecule type" value="Genomic_DNA"/>
</dbReference>
<accession>A0A371WYU7</accession>
<evidence type="ECO:0000256" key="6">
    <source>
        <dbReference type="ARBA" id="ARBA00022676"/>
    </source>
</evidence>
<name>A0A371WYU7_9HYPH</name>
<keyword evidence="10" id="KW-0573">Peptidoglycan synthesis</keyword>
<dbReference type="NCBIfam" id="TIGR02074">
    <property type="entry name" value="PBP_1a_fam"/>
    <property type="match status" value="1"/>
</dbReference>
<evidence type="ECO:0000256" key="3">
    <source>
        <dbReference type="ARBA" id="ARBA00007739"/>
    </source>
</evidence>
<evidence type="ECO:0000313" key="19">
    <source>
        <dbReference type="EMBL" id="RFC62153.1"/>
    </source>
</evidence>
<dbReference type="GO" id="GO:0006508">
    <property type="term" value="P:proteolysis"/>
    <property type="evidence" value="ECO:0007669"/>
    <property type="project" value="UniProtKB-KW"/>
</dbReference>
<evidence type="ECO:0000256" key="7">
    <source>
        <dbReference type="ARBA" id="ARBA00022679"/>
    </source>
</evidence>
<reference evidence="19 20" key="1">
    <citation type="submission" date="2018-08" db="EMBL/GenBank/DDBJ databases">
        <title>Fulvimarina sp. 85, whole genome shotgun sequence.</title>
        <authorList>
            <person name="Tuo L."/>
        </authorList>
    </citation>
    <scope>NUCLEOTIDE SEQUENCE [LARGE SCALE GENOMIC DNA]</scope>
    <source>
        <strain evidence="19 20">85</strain>
    </source>
</reference>
<comment type="pathway">
    <text evidence="1">Cell wall biogenesis; peptidoglycan biosynthesis.</text>
</comment>
<evidence type="ECO:0000256" key="14">
    <source>
        <dbReference type="ARBA" id="ARBA00049902"/>
    </source>
</evidence>
<evidence type="ECO:0000256" key="10">
    <source>
        <dbReference type="ARBA" id="ARBA00022984"/>
    </source>
</evidence>
<dbReference type="InterPro" id="IPR001264">
    <property type="entry name" value="Glyco_trans_51"/>
</dbReference>
<comment type="similarity">
    <text evidence="3">In the N-terminal section; belongs to the glycosyltransferase 51 family.</text>
</comment>
<keyword evidence="20" id="KW-1185">Reference proteome</keyword>
<evidence type="ECO:0000256" key="2">
    <source>
        <dbReference type="ARBA" id="ARBA00007090"/>
    </source>
</evidence>
<dbReference type="GO" id="GO:0009002">
    <property type="term" value="F:serine-type D-Ala-D-Ala carboxypeptidase activity"/>
    <property type="evidence" value="ECO:0007669"/>
    <property type="project" value="UniProtKB-EC"/>
</dbReference>
<proteinExistence type="inferred from homology"/>
<protein>
    <submittedName>
        <fullName evidence="19">Penicillin-binding protein</fullName>
    </submittedName>
</protein>
<feature type="compositionally biased region" description="Basic and acidic residues" evidence="15">
    <location>
        <begin position="1"/>
        <end position="33"/>
    </location>
</feature>
<dbReference type="InterPro" id="IPR050396">
    <property type="entry name" value="Glycosyltr_51/Transpeptidase"/>
</dbReference>
<evidence type="ECO:0000256" key="5">
    <source>
        <dbReference type="ARBA" id="ARBA00022670"/>
    </source>
</evidence>
<dbReference type="GO" id="GO:0008658">
    <property type="term" value="F:penicillin binding"/>
    <property type="evidence" value="ECO:0007669"/>
    <property type="project" value="InterPro"/>
</dbReference>
<feature type="compositionally biased region" description="Gly residues" evidence="15">
    <location>
        <begin position="66"/>
        <end position="80"/>
    </location>
</feature>
<comment type="similarity">
    <text evidence="2">In the C-terminal section; belongs to the transpeptidase family.</text>
</comment>
<keyword evidence="8" id="KW-0378">Hydrolase</keyword>
<dbReference type="Gene3D" id="1.10.3810.10">
    <property type="entry name" value="Biosynthetic peptidoglycan transglycosylase-like"/>
    <property type="match status" value="1"/>
</dbReference>
<gene>
    <name evidence="19" type="ORF">DYI37_17705</name>
</gene>
<dbReference type="AlphaFoldDB" id="A0A371WYU7"/>
<evidence type="ECO:0000256" key="12">
    <source>
        <dbReference type="ARBA" id="ARBA00023316"/>
    </source>
</evidence>
<evidence type="ECO:0000256" key="1">
    <source>
        <dbReference type="ARBA" id="ARBA00004752"/>
    </source>
</evidence>
<feature type="transmembrane region" description="Helical" evidence="16">
    <location>
        <begin position="92"/>
        <end position="116"/>
    </location>
</feature>
<dbReference type="GO" id="GO:0071555">
    <property type="term" value="P:cell wall organization"/>
    <property type="evidence" value="ECO:0007669"/>
    <property type="project" value="UniProtKB-KW"/>
</dbReference>
<keyword evidence="7" id="KW-0808">Transferase</keyword>
<feature type="domain" description="Penicillin-binding protein transpeptidase" evidence="17">
    <location>
        <begin position="404"/>
        <end position="635"/>
    </location>
</feature>
<keyword evidence="16" id="KW-0472">Membrane</keyword>
<evidence type="ECO:0000256" key="16">
    <source>
        <dbReference type="SAM" id="Phobius"/>
    </source>
</evidence>
<keyword evidence="6" id="KW-0328">Glycosyltransferase</keyword>
<keyword evidence="16" id="KW-1133">Transmembrane helix</keyword>
<dbReference type="PANTHER" id="PTHR32282">
    <property type="entry name" value="BINDING PROTEIN TRANSPEPTIDASE, PUTATIVE-RELATED"/>
    <property type="match status" value="1"/>
</dbReference>
<evidence type="ECO:0000256" key="13">
    <source>
        <dbReference type="ARBA" id="ARBA00034000"/>
    </source>
</evidence>
<organism evidence="19 20">
    <name type="scientific">Fulvimarina endophytica</name>
    <dbReference type="NCBI Taxonomy" id="2293836"/>
    <lineage>
        <taxon>Bacteria</taxon>
        <taxon>Pseudomonadati</taxon>
        <taxon>Pseudomonadota</taxon>
        <taxon>Alphaproteobacteria</taxon>
        <taxon>Hyphomicrobiales</taxon>
        <taxon>Aurantimonadaceae</taxon>
        <taxon>Fulvimarina</taxon>
    </lineage>
</organism>
<evidence type="ECO:0000256" key="15">
    <source>
        <dbReference type="SAM" id="MobiDB-lite"/>
    </source>
</evidence>
<keyword evidence="4" id="KW-0121">Carboxypeptidase</keyword>
<dbReference type="GO" id="GO:0009252">
    <property type="term" value="P:peptidoglycan biosynthetic process"/>
    <property type="evidence" value="ECO:0007669"/>
    <property type="project" value="UniProtKB-UniPathway"/>
</dbReference>
<evidence type="ECO:0000256" key="4">
    <source>
        <dbReference type="ARBA" id="ARBA00022645"/>
    </source>
</evidence>
<evidence type="ECO:0000259" key="17">
    <source>
        <dbReference type="Pfam" id="PF00905"/>
    </source>
</evidence>
<dbReference type="InterPro" id="IPR012338">
    <property type="entry name" value="Beta-lactam/transpept-like"/>
</dbReference>
<dbReference type="PANTHER" id="PTHR32282:SF33">
    <property type="entry name" value="PEPTIDOGLYCAN GLYCOSYLTRANSFERASE"/>
    <property type="match status" value="1"/>
</dbReference>
<feature type="region of interest" description="Disordered" evidence="15">
    <location>
        <begin position="709"/>
        <end position="744"/>
    </location>
</feature>
<evidence type="ECO:0000256" key="8">
    <source>
        <dbReference type="ARBA" id="ARBA00022801"/>
    </source>
</evidence>
<dbReference type="OrthoDB" id="9766909at2"/>
<keyword evidence="16" id="KW-0812">Transmembrane</keyword>
<feature type="compositionally biased region" description="Basic and acidic residues" evidence="15">
    <location>
        <begin position="45"/>
        <end position="54"/>
    </location>
</feature>
<dbReference type="Pfam" id="PF00912">
    <property type="entry name" value="Transgly"/>
    <property type="match status" value="1"/>
</dbReference>
<evidence type="ECO:0000259" key="18">
    <source>
        <dbReference type="Pfam" id="PF00912"/>
    </source>
</evidence>
<dbReference type="UniPathway" id="UPA00219"/>
<dbReference type="SUPFAM" id="SSF56601">
    <property type="entry name" value="beta-lactamase/transpeptidase-like"/>
    <property type="match status" value="1"/>
</dbReference>
<dbReference type="InterPro" id="IPR001460">
    <property type="entry name" value="PCN-bd_Tpept"/>
</dbReference>
<dbReference type="GO" id="GO:0030288">
    <property type="term" value="C:outer membrane-bounded periplasmic space"/>
    <property type="evidence" value="ECO:0007669"/>
    <property type="project" value="TreeGrafter"/>
</dbReference>
<dbReference type="GO" id="GO:0008955">
    <property type="term" value="F:peptidoglycan glycosyltransferase activity"/>
    <property type="evidence" value="ECO:0007669"/>
    <property type="project" value="UniProtKB-EC"/>
</dbReference>
<keyword evidence="9" id="KW-0133">Cell shape</keyword>
<dbReference type="Gene3D" id="3.40.710.10">
    <property type="entry name" value="DD-peptidase/beta-lactamase superfamily"/>
    <property type="match status" value="1"/>
</dbReference>
<comment type="caution">
    <text evidence="19">The sequence shown here is derived from an EMBL/GenBank/DDBJ whole genome shotgun (WGS) entry which is preliminary data.</text>
</comment>
<dbReference type="GO" id="GO:0008360">
    <property type="term" value="P:regulation of cell shape"/>
    <property type="evidence" value="ECO:0007669"/>
    <property type="project" value="UniProtKB-KW"/>
</dbReference>
<feature type="region of interest" description="Disordered" evidence="15">
    <location>
        <begin position="1"/>
        <end position="83"/>
    </location>
</feature>
<evidence type="ECO:0000256" key="9">
    <source>
        <dbReference type="ARBA" id="ARBA00022960"/>
    </source>
</evidence>
<keyword evidence="12" id="KW-0961">Cell wall biogenesis/degradation</keyword>
<comment type="catalytic activity">
    <reaction evidence="14">
        <text>[GlcNAc-(1-&gt;4)-Mur2Ac(oyl-L-Ala-gamma-D-Glu-L-Lys-D-Ala-D-Ala)](n)-di-trans,octa-cis-undecaprenyl diphosphate + beta-D-GlcNAc-(1-&gt;4)-Mur2Ac(oyl-L-Ala-gamma-D-Glu-L-Lys-D-Ala-D-Ala)-di-trans,octa-cis-undecaprenyl diphosphate = [GlcNAc-(1-&gt;4)-Mur2Ac(oyl-L-Ala-gamma-D-Glu-L-Lys-D-Ala-D-Ala)](n+1)-di-trans,octa-cis-undecaprenyl diphosphate + di-trans,octa-cis-undecaprenyl diphosphate + H(+)</text>
        <dbReference type="Rhea" id="RHEA:23708"/>
        <dbReference type="Rhea" id="RHEA-COMP:9602"/>
        <dbReference type="Rhea" id="RHEA-COMP:9603"/>
        <dbReference type="ChEBI" id="CHEBI:15378"/>
        <dbReference type="ChEBI" id="CHEBI:58405"/>
        <dbReference type="ChEBI" id="CHEBI:60033"/>
        <dbReference type="ChEBI" id="CHEBI:78435"/>
        <dbReference type="EC" id="2.4.99.28"/>
    </reaction>
</comment>
<keyword evidence="5" id="KW-0645">Protease</keyword>